<dbReference type="PANTHER" id="PTHR24198">
    <property type="entry name" value="ANKYRIN REPEAT AND PROTEIN KINASE DOMAIN-CONTAINING PROTEIN"/>
    <property type="match status" value="1"/>
</dbReference>
<dbReference type="Pfam" id="PF24883">
    <property type="entry name" value="NPHP3_N"/>
    <property type="match status" value="1"/>
</dbReference>
<comment type="caution">
    <text evidence="6">The sequence shown here is derived from an EMBL/GenBank/DDBJ whole genome shotgun (WGS) entry which is preliminary data.</text>
</comment>
<dbReference type="InterPro" id="IPR036770">
    <property type="entry name" value="Ankyrin_rpt-contain_sf"/>
</dbReference>
<dbReference type="SMART" id="SM00248">
    <property type="entry name" value="ANK"/>
    <property type="match status" value="19"/>
</dbReference>
<feature type="repeat" description="ANK" evidence="3">
    <location>
        <begin position="1060"/>
        <end position="1092"/>
    </location>
</feature>
<dbReference type="PRINTS" id="PR01415">
    <property type="entry name" value="ANKYRIN"/>
</dbReference>
<feature type="repeat" description="ANK" evidence="3">
    <location>
        <begin position="1294"/>
        <end position="1326"/>
    </location>
</feature>
<keyword evidence="1" id="KW-0677">Repeat</keyword>
<protein>
    <recommendedName>
        <fullName evidence="5">Nephrocystin 3-like N-terminal domain-containing protein</fullName>
    </recommendedName>
</protein>
<evidence type="ECO:0000256" key="4">
    <source>
        <dbReference type="SAM" id="MobiDB-lite"/>
    </source>
</evidence>
<reference evidence="6 7" key="1">
    <citation type="submission" date="2016-06" db="EMBL/GenBank/DDBJ databases">
        <title>Living apart together: crosstalk between the core and supernumerary genomes in a fungal plant pathogen.</title>
        <authorList>
            <person name="Vanheule A."/>
            <person name="Audenaert K."/>
            <person name="Warris S."/>
            <person name="Van De Geest H."/>
            <person name="Schijlen E."/>
            <person name="Hofte M."/>
            <person name="De Saeger S."/>
            <person name="Haesaert G."/>
            <person name="Waalwijk C."/>
            <person name="Van Der Lee T."/>
        </authorList>
    </citation>
    <scope>NUCLEOTIDE SEQUENCE [LARGE SCALE GENOMIC DNA]</scope>
    <source>
        <strain evidence="6 7">2516</strain>
    </source>
</reference>
<evidence type="ECO:0000313" key="7">
    <source>
        <dbReference type="Proteomes" id="UP000091967"/>
    </source>
</evidence>
<gene>
    <name evidence="6" type="ORF">FPOA_03575</name>
</gene>
<feature type="repeat" description="ANK" evidence="3">
    <location>
        <begin position="1195"/>
        <end position="1227"/>
    </location>
</feature>
<feature type="compositionally biased region" description="Acidic residues" evidence="4">
    <location>
        <begin position="1669"/>
        <end position="1682"/>
    </location>
</feature>
<sequence>MQLSHPVPDSIVVIHGLCGFGEKPWIFSTSRSLVQDLAAKQKWSGRITIHRNIADKVTGAVHPHEIITKIASSLLQRLSSLGRGQELPRPFAFFSHDIGGIIVKKALILAAQDPTQFSDIISQTHFLMFFGCPHRTPNDRREIDKLATQLRLLSGNDSKTSSRMLTRANIINVVSTKTEPVDKIFGQCTTSFGIPLEQVISRDKTHKELIHEVDETSLFREDVMVTSFPWQTDRLSKFFHAVQFQACPVYPPTSTASEGHNFDWLDKNQTFQAWHQSEGTNLLLLHGTIGYPGASDYVFKKLQQAKEGTKLCSTLYFKFDKFDVRRNSIGAMARTFVVQSLSQISSSLSTIFRDIQPPDFSDCWTDKDAFLFLDRIRRDLGRVGEVIWILDGLDHCDESSHWFISEILSIAELSEQSFKILITAEDDSHIRESLSHFPAIDLTRSTDDLGEEAKLDFLSSLYQERPQFYHVEPALCHLLASCRDDNLLRDLLREWLVISPCHSTIKALEEELESLTPLSATVIFEKALDTVAEGKRPWARNLIMWLLRSARPLSPGELASALTLDHLMDLTFEPSPSTDLMRDAKHCLGPLISVDDGFIRLSHLGGRDVFTSVKPNNHSPWYTLSSPDEDHRTIADLCARHLSLPKVQEEILNACRGSFRANPIFESPLNISSYAIQYWRWHYHQGYPTGNSIPLTLNMTNFLQDEKSLRCWAAANWHFSNLHMRAKSSFITSLPIVASLGFDKLVASTVETPSFKDTVSVSLAITEAARHGHEKVVEVLLRNSSLELSDCLGAMITASRSAEFGVCRVLVGYAIEHFEKIQWPGFLTSRLAYLGPADLLETILQAGADTDVTNPRCPPPIHCAIAGNSHEAVKSLKSHDADLDFINTNWKDTPPLLVAAKFGRVNMIKTLETAAIDKQDKGGATALWTAAITGQHAVMEALLIAGADRTILEVPLTEKDELAMFTMADLSLSKCLDVALKYEVNPNCKVSGRHPSTALGVAAKRGFASVCRTLIDNGAHIQSGDEPLIVYATMSGQQDVVEVFIEQEANLDVMVEIPDFHGSPLIAAAEGGYLDIAKRLIQKGAKCDQRNKNGSTPLYTSAAKNHAEMVKLLIDAGADPSLAQDSGWAPIHKCYNLIETLKVLLDAGVNVDSSSPDGTPLYLAAFHNHLDAVKLILSYKPFVDTRCPEGDFWDTGYSALHMAAYNGSTEMIRMLLEAGADSNIKTPKGATPLIVAAIARQEESIKILLEYNVDLEIVDSFGDTVIHCMQAPMFLPIAKRLINRGANLKFRDKQRQTILDRAVANRDIPFVELLLDMKANINATDGLHGAALHRAVAAGDIEMSKLLISRGADVNLDHDWMHGTSLQAVFEWADSTIDQKDAIARYLLTQTNVDVNIHGGILGSALNSAILHGSLDIIKLLLERGADTRHPDPWGRQPLHLASLRSPEHVRLLLDSESADNVGIANKTVLGQTALHFAVATGNKDLVELILSESQGEISINQPDGDGWTPLLWACRPCDNWGNPNSVKADMIKLLLDHGADPWIQGRTWDDAKWSPLKMARYHGADDDAVQLLLATEKDEDWDEKAHVSKEAARLPLSYCDVCLFGVYGVDYECRDCDILLAFCFKCSRYKEKLHPYHDNWKMKGTMFKEDNDEEEKPESPKVSPDIALVEDDDSEGDWSSD</sequence>
<evidence type="ECO:0000256" key="1">
    <source>
        <dbReference type="ARBA" id="ARBA00022737"/>
    </source>
</evidence>
<evidence type="ECO:0000259" key="5">
    <source>
        <dbReference type="Pfam" id="PF24883"/>
    </source>
</evidence>
<dbReference type="STRING" id="36050.A0A1B8BA90"/>
<organism evidence="6 7">
    <name type="scientific">Fusarium poae</name>
    <dbReference type="NCBI Taxonomy" id="36050"/>
    <lineage>
        <taxon>Eukaryota</taxon>
        <taxon>Fungi</taxon>
        <taxon>Dikarya</taxon>
        <taxon>Ascomycota</taxon>
        <taxon>Pezizomycotina</taxon>
        <taxon>Sordariomycetes</taxon>
        <taxon>Hypocreomycetidae</taxon>
        <taxon>Hypocreales</taxon>
        <taxon>Nectriaceae</taxon>
        <taxon>Fusarium</taxon>
    </lineage>
</organism>
<keyword evidence="2 3" id="KW-0040">ANK repeat</keyword>
<feature type="region of interest" description="Disordered" evidence="4">
    <location>
        <begin position="1649"/>
        <end position="1682"/>
    </location>
</feature>
<name>A0A1B8BA90_FUSPO</name>
<dbReference type="InterPro" id="IPR002110">
    <property type="entry name" value="Ankyrin_rpt"/>
</dbReference>
<feature type="repeat" description="ANK" evidence="3">
    <location>
        <begin position="994"/>
        <end position="1026"/>
    </location>
</feature>
<dbReference type="Pfam" id="PF12796">
    <property type="entry name" value="Ank_2"/>
    <property type="match status" value="7"/>
</dbReference>
<feature type="repeat" description="ANK" evidence="3">
    <location>
        <begin position="1228"/>
        <end position="1260"/>
    </location>
</feature>
<evidence type="ECO:0000256" key="2">
    <source>
        <dbReference type="ARBA" id="ARBA00023043"/>
    </source>
</evidence>
<dbReference type="Gene3D" id="1.25.40.20">
    <property type="entry name" value="Ankyrin repeat-containing domain"/>
    <property type="match status" value="6"/>
</dbReference>
<dbReference type="PROSITE" id="PS50088">
    <property type="entry name" value="ANK_REPEAT"/>
    <property type="match status" value="9"/>
</dbReference>
<feature type="repeat" description="ANK" evidence="3">
    <location>
        <begin position="1470"/>
        <end position="1492"/>
    </location>
</feature>
<dbReference type="Proteomes" id="UP000091967">
    <property type="component" value="Unassembled WGS sequence"/>
</dbReference>
<accession>A0A1B8BA90</accession>
<keyword evidence="7" id="KW-1185">Reference proteome</keyword>
<feature type="repeat" description="ANK" evidence="3">
    <location>
        <begin position="1327"/>
        <end position="1359"/>
    </location>
</feature>
<feature type="repeat" description="ANK" evidence="3">
    <location>
        <begin position="1093"/>
        <end position="1125"/>
    </location>
</feature>
<dbReference type="SUPFAM" id="SSF48403">
    <property type="entry name" value="Ankyrin repeat"/>
    <property type="match status" value="3"/>
</dbReference>
<dbReference type="PROSITE" id="PS50297">
    <property type="entry name" value="ANK_REP_REGION"/>
    <property type="match status" value="6"/>
</dbReference>
<evidence type="ECO:0000256" key="3">
    <source>
        <dbReference type="PROSITE-ProRule" id="PRU00023"/>
    </source>
</evidence>
<feature type="repeat" description="ANK" evidence="3">
    <location>
        <begin position="1404"/>
        <end position="1433"/>
    </location>
</feature>
<dbReference type="PANTHER" id="PTHR24198:SF165">
    <property type="entry name" value="ANKYRIN REPEAT-CONTAINING PROTEIN-RELATED"/>
    <property type="match status" value="1"/>
</dbReference>
<dbReference type="EMBL" id="LYXU01000001">
    <property type="protein sequence ID" value="OBS29636.1"/>
    <property type="molecule type" value="Genomic_DNA"/>
</dbReference>
<evidence type="ECO:0000313" key="6">
    <source>
        <dbReference type="EMBL" id="OBS29636.1"/>
    </source>
</evidence>
<proteinExistence type="predicted"/>
<feature type="domain" description="Nephrocystin 3-like N-terminal" evidence="5">
    <location>
        <begin position="263"/>
        <end position="423"/>
    </location>
</feature>
<dbReference type="InterPro" id="IPR056884">
    <property type="entry name" value="NPHP3-like_N"/>
</dbReference>
<dbReference type="OMA" id="WRATWLN"/>